<evidence type="ECO:0000256" key="7">
    <source>
        <dbReference type="RuleBase" id="RU365095"/>
    </source>
</evidence>
<dbReference type="NCBIfam" id="TIGR01198">
    <property type="entry name" value="pgl"/>
    <property type="match status" value="1"/>
</dbReference>
<reference evidence="9" key="1">
    <citation type="submission" date="2022-10" db="EMBL/GenBank/DDBJ databases">
        <authorList>
            <person name="Yu W.X."/>
        </authorList>
    </citation>
    <scope>NUCLEOTIDE SEQUENCE</scope>
    <source>
        <strain evidence="9">AAT</strain>
    </source>
</reference>
<dbReference type="EC" id="3.1.1.31" evidence="5 7"/>
<comment type="catalytic activity">
    <reaction evidence="1 7">
        <text>6-phospho-D-glucono-1,5-lactone + H2O = 6-phospho-D-gluconate + H(+)</text>
        <dbReference type="Rhea" id="RHEA:12556"/>
        <dbReference type="ChEBI" id="CHEBI:15377"/>
        <dbReference type="ChEBI" id="CHEBI:15378"/>
        <dbReference type="ChEBI" id="CHEBI:57955"/>
        <dbReference type="ChEBI" id="CHEBI:58759"/>
        <dbReference type="EC" id="3.1.1.31"/>
    </reaction>
</comment>
<dbReference type="Pfam" id="PF01182">
    <property type="entry name" value="Glucosamine_iso"/>
    <property type="match status" value="1"/>
</dbReference>
<comment type="function">
    <text evidence="2 7">Hydrolysis of 6-phosphogluconolactone to 6-phosphogluconate.</text>
</comment>
<dbReference type="PANTHER" id="PTHR11054">
    <property type="entry name" value="6-PHOSPHOGLUCONOLACTONASE"/>
    <property type="match status" value="1"/>
</dbReference>
<gene>
    <name evidence="7 9" type="primary">pgl</name>
    <name evidence="9" type="ORF">OM075_24305</name>
</gene>
<sequence length="232" mass="26417">MNINIFKHKQALALHIGQLLFDKSNNQERLNIALSGGSTPKAIFDELALNYKDKIDWNKIHLYWGDERCVPPSDSESNYKMTYDHLLSKVNFPEENIHRVKGELNVNEACNDYIDEIEKTVNKVNDLPQFDIVILGMGADGHTASIFPYQIELWDSEEICVPAKHPESGQERVSFSGKLINNAKEIYFLVTGIDKAEKVAEIINQKNTYQSYPASLVKTPLWFLDEEAASQL</sequence>
<dbReference type="InterPro" id="IPR005900">
    <property type="entry name" value="6-phosphogluconolactonase_DevB"/>
</dbReference>
<dbReference type="SUPFAM" id="SSF100950">
    <property type="entry name" value="NagB/RpiA/CoA transferase-like"/>
    <property type="match status" value="1"/>
</dbReference>
<feature type="domain" description="Glucosamine/galactosamine-6-phosphate isomerase" evidence="8">
    <location>
        <begin position="10"/>
        <end position="218"/>
    </location>
</feature>
<accession>A0AAE3MA91</accession>
<keyword evidence="10" id="KW-1185">Reference proteome</keyword>
<evidence type="ECO:0000313" key="10">
    <source>
        <dbReference type="Proteomes" id="UP001209229"/>
    </source>
</evidence>
<dbReference type="GO" id="GO:0005975">
    <property type="term" value="P:carbohydrate metabolic process"/>
    <property type="evidence" value="ECO:0007669"/>
    <property type="project" value="UniProtKB-UniRule"/>
</dbReference>
<dbReference type="InterPro" id="IPR006148">
    <property type="entry name" value="Glc/Gal-6P_isomerase"/>
</dbReference>
<dbReference type="RefSeq" id="WP_301193153.1">
    <property type="nucleotide sequence ID" value="NZ_JAPDPJ010000139.1"/>
</dbReference>
<dbReference type="CDD" id="cd01400">
    <property type="entry name" value="6PGL"/>
    <property type="match status" value="1"/>
</dbReference>
<comment type="pathway">
    <text evidence="3 7">Carbohydrate degradation; pentose phosphate pathway; D-ribulose 5-phosphate from D-glucose 6-phosphate (oxidative stage): step 2/3.</text>
</comment>
<evidence type="ECO:0000256" key="2">
    <source>
        <dbReference type="ARBA" id="ARBA00002681"/>
    </source>
</evidence>
<protein>
    <recommendedName>
        <fullName evidence="6 7">6-phosphogluconolactonase</fullName>
        <shortName evidence="7">6PGL</shortName>
        <ecNumber evidence="5 7">3.1.1.31</ecNumber>
    </recommendedName>
</protein>
<dbReference type="InterPro" id="IPR037171">
    <property type="entry name" value="NagB/RpiA_transferase-like"/>
</dbReference>
<dbReference type="GO" id="GO:0006098">
    <property type="term" value="P:pentose-phosphate shunt"/>
    <property type="evidence" value="ECO:0007669"/>
    <property type="project" value="InterPro"/>
</dbReference>
<proteinExistence type="inferred from homology"/>
<evidence type="ECO:0000256" key="5">
    <source>
        <dbReference type="ARBA" id="ARBA00013198"/>
    </source>
</evidence>
<dbReference type="InterPro" id="IPR039104">
    <property type="entry name" value="6PGL"/>
</dbReference>
<dbReference type="Gene3D" id="3.40.50.1360">
    <property type="match status" value="1"/>
</dbReference>
<evidence type="ECO:0000259" key="8">
    <source>
        <dbReference type="Pfam" id="PF01182"/>
    </source>
</evidence>
<evidence type="ECO:0000256" key="6">
    <source>
        <dbReference type="ARBA" id="ARBA00020337"/>
    </source>
</evidence>
<evidence type="ECO:0000256" key="4">
    <source>
        <dbReference type="ARBA" id="ARBA00010662"/>
    </source>
</evidence>
<dbReference type="GO" id="GO:0017057">
    <property type="term" value="F:6-phosphogluconolactonase activity"/>
    <property type="evidence" value="ECO:0007669"/>
    <property type="project" value="UniProtKB-UniRule"/>
</dbReference>
<dbReference type="Proteomes" id="UP001209229">
    <property type="component" value="Unassembled WGS sequence"/>
</dbReference>
<organism evidence="9 10">
    <name type="scientific">Plebeiibacterium sediminum</name>
    <dbReference type="NCBI Taxonomy" id="2992112"/>
    <lineage>
        <taxon>Bacteria</taxon>
        <taxon>Pseudomonadati</taxon>
        <taxon>Bacteroidota</taxon>
        <taxon>Bacteroidia</taxon>
        <taxon>Marinilabiliales</taxon>
        <taxon>Marinilabiliaceae</taxon>
        <taxon>Plebeiibacterium</taxon>
    </lineage>
</organism>
<evidence type="ECO:0000256" key="3">
    <source>
        <dbReference type="ARBA" id="ARBA00004961"/>
    </source>
</evidence>
<comment type="caution">
    <text evidence="9">The sequence shown here is derived from an EMBL/GenBank/DDBJ whole genome shotgun (WGS) entry which is preliminary data.</text>
</comment>
<name>A0AAE3MA91_9BACT</name>
<comment type="similarity">
    <text evidence="4 7">Belongs to the glucosamine/galactosamine-6-phosphate isomerase family. 6-phosphogluconolactonase subfamily.</text>
</comment>
<dbReference type="PANTHER" id="PTHR11054:SF0">
    <property type="entry name" value="6-PHOSPHOGLUCONOLACTONASE"/>
    <property type="match status" value="1"/>
</dbReference>
<dbReference type="AlphaFoldDB" id="A0AAE3MA91"/>
<evidence type="ECO:0000256" key="1">
    <source>
        <dbReference type="ARBA" id="ARBA00000832"/>
    </source>
</evidence>
<evidence type="ECO:0000313" key="9">
    <source>
        <dbReference type="EMBL" id="MCW3789605.1"/>
    </source>
</evidence>
<keyword evidence="7 9" id="KW-0378">Hydrolase</keyword>
<dbReference type="EMBL" id="JAPDPJ010000139">
    <property type="protein sequence ID" value="MCW3789605.1"/>
    <property type="molecule type" value="Genomic_DNA"/>
</dbReference>